<feature type="signal peptide" evidence="1">
    <location>
        <begin position="1"/>
        <end position="17"/>
    </location>
</feature>
<evidence type="ECO:0000313" key="3">
    <source>
        <dbReference type="Proteomes" id="UP000267223"/>
    </source>
</evidence>
<feature type="chain" id="PRO_5018250179" description="Beta-lactamase-inhibitor-like PepSY-like domain-containing protein" evidence="1">
    <location>
        <begin position="18"/>
        <end position="181"/>
    </location>
</feature>
<dbReference type="Proteomes" id="UP000267223">
    <property type="component" value="Unassembled WGS sequence"/>
</dbReference>
<sequence>MKTFFIAIAAGCISAMAFTNDSVAQLKDAVTIDNTIAPNQLNSPVAFHEPDFDNLNPYAVKAVKRFTKQYREKNARWTEESDCWVAAFSRDGIHYSIYYDKRGNWVGSVKSYGEDNLPKDLRDEIRREYFDYNIYTVKELETMQNMDAPSYLVTLENAKSVKQVMISENKMSIYREFIKTK</sequence>
<dbReference type="Gene3D" id="3.10.450.360">
    <property type="match status" value="1"/>
</dbReference>
<dbReference type="AlphaFoldDB" id="A0A3M9NMT2"/>
<reference evidence="2 3" key="1">
    <citation type="submission" date="2018-11" db="EMBL/GenBank/DDBJ databases">
        <title>Draft genome sequence of Ferruginibacter sp. BO-59.</title>
        <authorList>
            <person name="Im W.T."/>
        </authorList>
    </citation>
    <scope>NUCLEOTIDE SEQUENCE [LARGE SCALE GENOMIC DNA]</scope>
    <source>
        <strain evidence="2 3">BO-59</strain>
    </source>
</reference>
<name>A0A3M9NMT2_9BACT</name>
<dbReference type="OrthoDB" id="667707at2"/>
<evidence type="ECO:0000313" key="2">
    <source>
        <dbReference type="EMBL" id="RNI39082.1"/>
    </source>
</evidence>
<proteinExistence type="predicted"/>
<keyword evidence="3" id="KW-1185">Reference proteome</keyword>
<accession>A0A3M9NMT2</accession>
<gene>
    <name evidence="2" type="ORF">EFY79_05400</name>
</gene>
<dbReference type="SUPFAM" id="SSF160574">
    <property type="entry name" value="BT0923-like"/>
    <property type="match status" value="1"/>
</dbReference>
<keyword evidence="1" id="KW-0732">Signal</keyword>
<evidence type="ECO:0000256" key="1">
    <source>
        <dbReference type="SAM" id="SignalP"/>
    </source>
</evidence>
<organism evidence="2 3">
    <name type="scientific">Hanamia caeni</name>
    <dbReference type="NCBI Taxonomy" id="2294116"/>
    <lineage>
        <taxon>Bacteria</taxon>
        <taxon>Pseudomonadati</taxon>
        <taxon>Bacteroidota</taxon>
        <taxon>Chitinophagia</taxon>
        <taxon>Chitinophagales</taxon>
        <taxon>Chitinophagaceae</taxon>
        <taxon>Hanamia</taxon>
    </lineage>
</organism>
<protein>
    <recommendedName>
        <fullName evidence="4">Beta-lactamase-inhibitor-like PepSY-like domain-containing protein</fullName>
    </recommendedName>
</protein>
<evidence type="ECO:0008006" key="4">
    <source>
        <dbReference type="Google" id="ProtNLM"/>
    </source>
</evidence>
<dbReference type="EMBL" id="RJJR01000002">
    <property type="protein sequence ID" value="RNI39082.1"/>
    <property type="molecule type" value="Genomic_DNA"/>
</dbReference>
<comment type="caution">
    <text evidence="2">The sequence shown here is derived from an EMBL/GenBank/DDBJ whole genome shotgun (WGS) entry which is preliminary data.</text>
</comment>
<dbReference type="RefSeq" id="WP_123119646.1">
    <property type="nucleotide sequence ID" value="NZ_RJJR01000002.1"/>
</dbReference>